<dbReference type="InterPro" id="IPR008794">
    <property type="entry name" value="Pro_racemase_fam"/>
</dbReference>
<dbReference type="EC" id="4.2.1.77" evidence="3"/>
<evidence type="ECO:0000256" key="2">
    <source>
        <dbReference type="ARBA" id="ARBA00007529"/>
    </source>
</evidence>
<dbReference type="FunFam" id="3.10.310.10:FF:000003">
    <property type="entry name" value="Proline racemase"/>
    <property type="match status" value="1"/>
</dbReference>
<evidence type="ECO:0000313" key="4">
    <source>
        <dbReference type="EMBL" id="RDH26959.1"/>
    </source>
</evidence>
<dbReference type="Proteomes" id="UP000253729">
    <property type="component" value="Unassembled WGS sequence"/>
</dbReference>
<dbReference type="PANTHER" id="PTHR33442">
    <property type="entry name" value="TRANS-3-HYDROXY-L-PROLINE DEHYDRATASE"/>
    <property type="match status" value="1"/>
</dbReference>
<dbReference type="RefSeq" id="XP_026619981.1">
    <property type="nucleotide sequence ID" value="XM_026774939.1"/>
</dbReference>
<proteinExistence type="inferred from homology"/>
<dbReference type="Gene3D" id="3.10.310.10">
    <property type="entry name" value="Diaminopimelate Epimerase, Chain A, domain 1"/>
    <property type="match status" value="2"/>
</dbReference>
<sequence length="403" mass="43244">MELAQAFENISSGEVIKCIDMHTTGEPTRIIYSGFPPLTGTLLDKRDQAKSQYDTIRKRLMLEPRGHDGMYGAIVIPETELVHSDEAHIGVLFIHNGGFSTMCGHATIALGRFLVDTHDLSVFPKRKDLVFDPISKKVAVNIHAPCGLVRVSVPTTDDGQKSDPFRSVSFLSTPAYAAGIDLNIKIPAEIRWPELGDKASINLDIAYGGAFYALVDVSELGFKKGLGSVDLISVAHAVGKLKPYLSNHPAVVDALRIVEDKRLSFLYSVMVVDGAGGSRPSNVNGAETGLCFFADSQVDRSPTGSCVTARMALAHAKGIRPLAQRWAYNSIVSNYFNEGAFVATIVDQNVVVHTYDGSVQPAVVVCVEGVAYYTGSSSFIAEKSDVIGDAGFSMKNAALGNSV</sequence>
<dbReference type="Pfam" id="PF05544">
    <property type="entry name" value="Pro_racemase"/>
    <property type="match status" value="1"/>
</dbReference>
<evidence type="ECO:0000256" key="1">
    <source>
        <dbReference type="ARBA" id="ARBA00001148"/>
    </source>
</evidence>
<gene>
    <name evidence="4" type="ORF">BDQ94DRAFT_185645</name>
</gene>
<dbReference type="GO" id="GO:0050346">
    <property type="term" value="F:trans-L-3-hydroxyproline dehydratase activity"/>
    <property type="evidence" value="ECO:0007669"/>
    <property type="project" value="UniProtKB-EC"/>
</dbReference>
<dbReference type="PANTHER" id="PTHR33442:SF1">
    <property type="entry name" value="TRANS-3-HYDROXY-L-PROLINE DEHYDRATASE"/>
    <property type="match status" value="1"/>
</dbReference>
<keyword evidence="5" id="KW-1185">Reference proteome</keyword>
<dbReference type="AlphaFoldDB" id="A0A3F3PJ57"/>
<evidence type="ECO:0000313" key="5">
    <source>
        <dbReference type="Proteomes" id="UP000253729"/>
    </source>
</evidence>
<dbReference type="STRING" id="1341132.A0A3F3PJ57"/>
<dbReference type="GeneID" id="38143295"/>
<comment type="similarity">
    <text evidence="2">Belongs to the proline racemase family.</text>
</comment>
<comment type="catalytic activity">
    <reaction evidence="1">
        <text>trans-3-hydroxy-L-proline = 1-pyrroline-2-carboxylate + H2O</text>
        <dbReference type="Rhea" id="RHEA:10320"/>
        <dbReference type="ChEBI" id="CHEBI:15377"/>
        <dbReference type="ChEBI" id="CHEBI:39785"/>
        <dbReference type="ChEBI" id="CHEBI:57938"/>
        <dbReference type="EC" id="4.2.1.77"/>
    </reaction>
</comment>
<accession>A0A3F3PJ57</accession>
<name>A0A3F3PJ57_9EURO</name>
<dbReference type="EMBL" id="KZ852107">
    <property type="protein sequence ID" value="RDH26959.1"/>
    <property type="molecule type" value="Genomic_DNA"/>
</dbReference>
<protein>
    <recommendedName>
        <fullName evidence="3">trans-L-3-hydroxyproline dehydratase</fullName>
        <ecNumber evidence="3">4.2.1.77</ecNumber>
    </recommendedName>
</protein>
<evidence type="ECO:0000256" key="3">
    <source>
        <dbReference type="ARBA" id="ARBA00013105"/>
    </source>
</evidence>
<dbReference type="SUPFAM" id="SSF54506">
    <property type="entry name" value="Diaminopimelate epimerase-like"/>
    <property type="match status" value="1"/>
</dbReference>
<dbReference type="SFLD" id="SFLDS00028">
    <property type="entry name" value="Proline_Racemase"/>
    <property type="match status" value="1"/>
</dbReference>
<reference evidence="4 5" key="1">
    <citation type="submission" date="2018-07" db="EMBL/GenBank/DDBJ databases">
        <title>The genomes of Aspergillus section Nigri reveals drivers in fungal speciation.</title>
        <authorList>
            <consortium name="DOE Joint Genome Institute"/>
            <person name="Vesth T.C."/>
            <person name="Nybo J."/>
            <person name="Theobald S."/>
            <person name="Brandl J."/>
            <person name="Frisvad J.C."/>
            <person name="Nielsen K.F."/>
            <person name="Lyhne E.K."/>
            <person name="Kogle M.E."/>
            <person name="Kuo A."/>
            <person name="Riley R."/>
            <person name="Clum A."/>
            <person name="Nolan M."/>
            <person name="Lipzen A."/>
            <person name="Salamov A."/>
            <person name="Henrissat B."/>
            <person name="Wiebenga A."/>
            <person name="De vries R.P."/>
            <person name="Grigoriev I.V."/>
            <person name="Mortensen U.H."/>
            <person name="Andersen M.R."/>
            <person name="Baker S.E."/>
        </authorList>
    </citation>
    <scope>NUCLEOTIDE SEQUENCE [LARGE SCALE GENOMIC DNA]</scope>
    <source>
        <strain evidence="4 5">CBS 139.54b</strain>
    </source>
</reference>
<organism evidence="4 5">
    <name type="scientific">Aspergillus welwitschiae</name>
    <dbReference type="NCBI Taxonomy" id="1341132"/>
    <lineage>
        <taxon>Eukaryota</taxon>
        <taxon>Fungi</taxon>
        <taxon>Dikarya</taxon>
        <taxon>Ascomycota</taxon>
        <taxon>Pezizomycotina</taxon>
        <taxon>Eurotiomycetes</taxon>
        <taxon>Eurotiomycetidae</taxon>
        <taxon>Eurotiales</taxon>
        <taxon>Aspergillaceae</taxon>
        <taxon>Aspergillus</taxon>
        <taxon>Aspergillus subgen. Circumdati</taxon>
    </lineage>
</organism>